<evidence type="ECO:0000313" key="2">
    <source>
        <dbReference type="EMBL" id="GHB98802.1"/>
    </source>
</evidence>
<dbReference type="RefSeq" id="WP_189513268.1">
    <property type="nucleotide sequence ID" value="NZ_BMXG01000007.1"/>
</dbReference>
<comment type="caution">
    <text evidence="2">The sequence shown here is derived from an EMBL/GenBank/DDBJ whole genome shotgun (WGS) entry which is preliminary data.</text>
</comment>
<dbReference type="SUPFAM" id="SSF81901">
    <property type="entry name" value="HCP-like"/>
    <property type="match status" value="1"/>
</dbReference>
<reference evidence="2" key="2">
    <citation type="submission" date="2020-09" db="EMBL/GenBank/DDBJ databases">
        <authorList>
            <person name="Sun Q."/>
            <person name="Kim S."/>
        </authorList>
    </citation>
    <scope>NUCLEOTIDE SEQUENCE</scope>
    <source>
        <strain evidence="2">KCTC 12870</strain>
    </source>
</reference>
<dbReference type="InterPro" id="IPR011990">
    <property type="entry name" value="TPR-like_helical_dom_sf"/>
</dbReference>
<reference evidence="2" key="1">
    <citation type="journal article" date="2014" name="Int. J. Syst. Evol. Microbiol.">
        <title>Complete genome sequence of Corynebacterium casei LMG S-19264T (=DSM 44701T), isolated from a smear-ripened cheese.</title>
        <authorList>
            <consortium name="US DOE Joint Genome Institute (JGI-PGF)"/>
            <person name="Walter F."/>
            <person name="Albersmeier A."/>
            <person name="Kalinowski J."/>
            <person name="Ruckert C."/>
        </authorList>
    </citation>
    <scope>NUCLEOTIDE SEQUENCE</scope>
    <source>
        <strain evidence="2">KCTC 12870</strain>
    </source>
</reference>
<evidence type="ECO:0000313" key="3">
    <source>
        <dbReference type="Proteomes" id="UP000642829"/>
    </source>
</evidence>
<feature type="chain" id="PRO_5035326232" description="Tetratricopeptide repeat protein" evidence="1">
    <location>
        <begin position="26"/>
        <end position="303"/>
    </location>
</feature>
<evidence type="ECO:0000256" key="1">
    <source>
        <dbReference type="SAM" id="SignalP"/>
    </source>
</evidence>
<dbReference type="Proteomes" id="UP000642829">
    <property type="component" value="Unassembled WGS sequence"/>
</dbReference>
<name>A0A8J3DBE5_9BACT</name>
<keyword evidence="1" id="KW-0732">Signal</keyword>
<gene>
    <name evidence="2" type="ORF">GCM10007047_13520</name>
</gene>
<feature type="signal peptide" evidence="1">
    <location>
        <begin position="1"/>
        <end position="25"/>
    </location>
</feature>
<evidence type="ECO:0008006" key="4">
    <source>
        <dbReference type="Google" id="ProtNLM"/>
    </source>
</evidence>
<dbReference type="Gene3D" id="1.25.40.10">
    <property type="entry name" value="Tetratricopeptide repeat domain"/>
    <property type="match status" value="2"/>
</dbReference>
<protein>
    <recommendedName>
        <fullName evidence="4">Tetratricopeptide repeat protein</fullName>
    </recommendedName>
</protein>
<dbReference type="AlphaFoldDB" id="A0A8J3DBE5"/>
<organism evidence="2 3">
    <name type="scientific">Cerasicoccus arenae</name>
    <dbReference type="NCBI Taxonomy" id="424488"/>
    <lineage>
        <taxon>Bacteria</taxon>
        <taxon>Pseudomonadati</taxon>
        <taxon>Verrucomicrobiota</taxon>
        <taxon>Opitutia</taxon>
        <taxon>Puniceicoccales</taxon>
        <taxon>Cerasicoccaceae</taxon>
        <taxon>Cerasicoccus</taxon>
    </lineage>
</organism>
<sequence length="303" mass="34371">MIPRISIYKLLYKSLVIGVIASCFAGCGSPDDPTGEALLTPTEKGLSALKMFDYDEAYQQLSKVQPTLAPTDPQWLEVTFAYALASWHRPPPNQRNIDQAAQLFNEMINAKVSEEWKTRAQLSLARIYEVDDYIGDKVDLAKAREIYRQVQNRYPTGDFGYQASLRLAQTYVQELEPKAIEQGIDIVREQIARDPESPWAAVAYQFLGDIYIQANGDAAAALKAYQMAEKIGFSNNSRTDAYLWRMAGWAKQIGEEPEAVRLWTHIVEEFPRSPYGTLSRDNVREYALQYPEKGITAPELKTW</sequence>
<proteinExistence type="predicted"/>
<dbReference type="EMBL" id="BMXG01000007">
    <property type="protein sequence ID" value="GHB98802.1"/>
    <property type="molecule type" value="Genomic_DNA"/>
</dbReference>
<keyword evidence="3" id="KW-1185">Reference proteome</keyword>
<accession>A0A8J3DBE5</accession>